<keyword evidence="1" id="KW-0732">Signal</keyword>
<protein>
    <recommendedName>
        <fullName evidence="4">DUF4431 domain-containing protein</fullName>
    </recommendedName>
</protein>
<gene>
    <name evidence="2" type="ORF">JR064_21500</name>
</gene>
<keyword evidence="3" id="KW-1185">Reference proteome</keyword>
<feature type="chain" id="PRO_5046149247" description="DUF4431 domain-containing protein" evidence="1">
    <location>
        <begin position="24"/>
        <end position="138"/>
    </location>
</feature>
<evidence type="ECO:0000313" key="2">
    <source>
        <dbReference type="EMBL" id="MBN6104743.1"/>
    </source>
</evidence>
<name>A0ABS3B821_9XANT</name>
<accession>A0ABS3B821</accession>
<dbReference type="Proteomes" id="UP000695802">
    <property type="component" value="Unassembled WGS sequence"/>
</dbReference>
<feature type="signal peptide" evidence="1">
    <location>
        <begin position="1"/>
        <end position="23"/>
    </location>
</feature>
<proteinExistence type="predicted"/>
<sequence length="138" mass="14313">MSIRMLPLLLLWSSLAAAPIARAAQPHCLPYGPIKVTLSGKLEPHAKTAPASEAVAADADSEVLVLPKPVCVAATPAGQAPRHDAVRRLRLAVTKDQAAHLEEEGAGQIVRVTGMLSEVAGSDDSPNLLLTAIGIDSD</sequence>
<dbReference type="EMBL" id="JAFIWB010000039">
    <property type="protein sequence ID" value="MBN6104743.1"/>
    <property type="molecule type" value="Genomic_DNA"/>
</dbReference>
<evidence type="ECO:0000256" key="1">
    <source>
        <dbReference type="SAM" id="SignalP"/>
    </source>
</evidence>
<organism evidence="2 3">
    <name type="scientific">Xanthomonas bonasiae</name>
    <dbReference type="NCBI Taxonomy" id="2810351"/>
    <lineage>
        <taxon>Bacteria</taxon>
        <taxon>Pseudomonadati</taxon>
        <taxon>Pseudomonadota</taxon>
        <taxon>Gammaproteobacteria</taxon>
        <taxon>Lysobacterales</taxon>
        <taxon>Lysobacteraceae</taxon>
        <taxon>Xanthomonas</taxon>
    </lineage>
</organism>
<dbReference type="RefSeq" id="WP_206231072.1">
    <property type="nucleotide sequence ID" value="NZ_JAFIWB010000039.1"/>
</dbReference>
<evidence type="ECO:0000313" key="3">
    <source>
        <dbReference type="Proteomes" id="UP000695802"/>
    </source>
</evidence>
<reference evidence="2 3" key="1">
    <citation type="submission" date="2021-02" db="EMBL/GenBank/DDBJ databases">
        <title>Taxonomically Unique Crown Gall-Associated Xanthomonas Stains Have Deficiency in Virulence Repertories.</title>
        <authorList>
            <person name="Mafakheri H."/>
            <person name="Taghavi S.M."/>
            <person name="Dimkic I."/>
            <person name="Nemanja K."/>
            <person name="Osdaghi E."/>
        </authorList>
    </citation>
    <scope>NUCLEOTIDE SEQUENCE [LARGE SCALE GENOMIC DNA]</scope>
    <source>
        <strain evidence="2 3">FX4</strain>
    </source>
</reference>
<comment type="caution">
    <text evidence="2">The sequence shown here is derived from an EMBL/GenBank/DDBJ whole genome shotgun (WGS) entry which is preliminary data.</text>
</comment>
<evidence type="ECO:0008006" key="4">
    <source>
        <dbReference type="Google" id="ProtNLM"/>
    </source>
</evidence>